<gene>
    <name evidence="6" type="ORF">BOLC6T36669H</name>
</gene>
<dbReference type="Gene3D" id="3.30.40.10">
    <property type="entry name" value="Zinc/RING finger domain, C3HC4 (zinc finger)"/>
    <property type="match status" value="1"/>
</dbReference>
<dbReference type="SMR" id="A0A3P6GN00"/>
<evidence type="ECO:0000256" key="2">
    <source>
        <dbReference type="ARBA" id="ARBA00022771"/>
    </source>
</evidence>
<evidence type="ECO:0000259" key="5">
    <source>
        <dbReference type="PROSITE" id="PS50089"/>
    </source>
</evidence>
<dbReference type="EMBL" id="LR031880">
    <property type="protein sequence ID" value="VDD61216.1"/>
    <property type="molecule type" value="Genomic_DNA"/>
</dbReference>
<dbReference type="InterPro" id="IPR013083">
    <property type="entry name" value="Znf_RING/FYVE/PHD"/>
</dbReference>
<name>A0A3P6GN00_BRAOL</name>
<dbReference type="AlphaFoldDB" id="A0A3P6GN00"/>
<keyword evidence="1" id="KW-0479">Metal-binding</keyword>
<proteinExistence type="predicted"/>
<dbReference type="GO" id="GO:0005634">
    <property type="term" value="C:nucleus"/>
    <property type="evidence" value="ECO:0007669"/>
    <property type="project" value="TreeGrafter"/>
</dbReference>
<organism evidence="6">
    <name type="scientific">Brassica oleracea</name>
    <name type="common">Wild cabbage</name>
    <dbReference type="NCBI Taxonomy" id="3712"/>
    <lineage>
        <taxon>Eukaryota</taxon>
        <taxon>Viridiplantae</taxon>
        <taxon>Streptophyta</taxon>
        <taxon>Embryophyta</taxon>
        <taxon>Tracheophyta</taxon>
        <taxon>Spermatophyta</taxon>
        <taxon>Magnoliopsida</taxon>
        <taxon>eudicotyledons</taxon>
        <taxon>Gunneridae</taxon>
        <taxon>Pentapetalae</taxon>
        <taxon>rosids</taxon>
        <taxon>malvids</taxon>
        <taxon>Brassicales</taxon>
        <taxon>Brassicaceae</taxon>
        <taxon>Brassiceae</taxon>
        <taxon>Brassica</taxon>
    </lineage>
</organism>
<dbReference type="PANTHER" id="PTHR45931">
    <property type="entry name" value="SI:CH211-59O9.10"/>
    <property type="match status" value="1"/>
</dbReference>
<feature type="domain" description="RING-type" evidence="5">
    <location>
        <begin position="154"/>
        <end position="195"/>
    </location>
</feature>
<reference evidence="6" key="1">
    <citation type="submission" date="2018-11" db="EMBL/GenBank/DDBJ databases">
        <authorList>
            <consortium name="Genoscope - CEA"/>
            <person name="William W."/>
        </authorList>
    </citation>
    <scope>NUCLEOTIDE SEQUENCE</scope>
</reference>
<evidence type="ECO:0000256" key="4">
    <source>
        <dbReference type="PROSITE-ProRule" id="PRU00175"/>
    </source>
</evidence>
<dbReference type="Pfam" id="PF13639">
    <property type="entry name" value="zf-RING_2"/>
    <property type="match status" value="1"/>
</dbReference>
<sequence>MKLAKLYHKINYHAHDNTFRIIAIVLRGDDILTYKTDRVDQEFIDCAHESLEYFLIDESRIRINDDDLDYLRERMYYLIEEVICCTFGYALEVWFELDDDDDDQMLEAAQLSFDETSNITPRPASKLVVESLTRRTYMTKTEKEENNKIDVEGCTICLQEFSNGSTVVTLPCGHDFDDECIVKWFEINILCPVCRFELPSE</sequence>
<dbReference type="GO" id="GO:0061630">
    <property type="term" value="F:ubiquitin protein ligase activity"/>
    <property type="evidence" value="ECO:0007669"/>
    <property type="project" value="TreeGrafter"/>
</dbReference>
<dbReference type="InterPro" id="IPR051834">
    <property type="entry name" value="RING_finger_E3_ligase"/>
</dbReference>
<dbReference type="PANTHER" id="PTHR45931:SF13">
    <property type="entry name" value="GENOME ASSEMBLY, CHROMOSOME: A05"/>
    <property type="match status" value="1"/>
</dbReference>
<keyword evidence="2 4" id="KW-0863">Zinc-finger</keyword>
<evidence type="ECO:0000256" key="3">
    <source>
        <dbReference type="ARBA" id="ARBA00022833"/>
    </source>
</evidence>
<dbReference type="SMART" id="SM00184">
    <property type="entry name" value="RING"/>
    <property type="match status" value="1"/>
</dbReference>
<dbReference type="PROSITE" id="PS50089">
    <property type="entry name" value="ZF_RING_2"/>
    <property type="match status" value="1"/>
</dbReference>
<evidence type="ECO:0000313" key="6">
    <source>
        <dbReference type="EMBL" id="VDD61216.1"/>
    </source>
</evidence>
<evidence type="ECO:0000256" key="1">
    <source>
        <dbReference type="ARBA" id="ARBA00022723"/>
    </source>
</evidence>
<dbReference type="InterPro" id="IPR001841">
    <property type="entry name" value="Znf_RING"/>
</dbReference>
<dbReference type="SUPFAM" id="SSF57850">
    <property type="entry name" value="RING/U-box"/>
    <property type="match status" value="1"/>
</dbReference>
<protein>
    <recommendedName>
        <fullName evidence="5">RING-type domain-containing protein</fullName>
    </recommendedName>
</protein>
<dbReference type="GO" id="GO:0006511">
    <property type="term" value="P:ubiquitin-dependent protein catabolic process"/>
    <property type="evidence" value="ECO:0007669"/>
    <property type="project" value="TreeGrafter"/>
</dbReference>
<keyword evidence="3" id="KW-0862">Zinc</keyword>
<accession>A0A3P6GN00</accession>
<dbReference type="GO" id="GO:0008270">
    <property type="term" value="F:zinc ion binding"/>
    <property type="evidence" value="ECO:0007669"/>
    <property type="project" value="UniProtKB-KW"/>
</dbReference>